<gene>
    <name evidence="1" type="ORF">LCGC14_1231980</name>
</gene>
<organism evidence="1">
    <name type="scientific">marine sediment metagenome</name>
    <dbReference type="NCBI Taxonomy" id="412755"/>
    <lineage>
        <taxon>unclassified sequences</taxon>
        <taxon>metagenomes</taxon>
        <taxon>ecological metagenomes</taxon>
    </lineage>
</organism>
<comment type="caution">
    <text evidence="1">The sequence shown here is derived from an EMBL/GenBank/DDBJ whole genome shotgun (WGS) entry which is preliminary data.</text>
</comment>
<dbReference type="AlphaFoldDB" id="A0A0F9NQH2"/>
<accession>A0A0F9NQH2</accession>
<dbReference type="EMBL" id="LAZR01006582">
    <property type="protein sequence ID" value="KKM91095.1"/>
    <property type="molecule type" value="Genomic_DNA"/>
</dbReference>
<proteinExistence type="predicted"/>
<name>A0A0F9NQH2_9ZZZZ</name>
<protein>
    <submittedName>
        <fullName evidence="1">Uncharacterized protein</fullName>
    </submittedName>
</protein>
<reference evidence="1" key="1">
    <citation type="journal article" date="2015" name="Nature">
        <title>Complex archaea that bridge the gap between prokaryotes and eukaryotes.</title>
        <authorList>
            <person name="Spang A."/>
            <person name="Saw J.H."/>
            <person name="Jorgensen S.L."/>
            <person name="Zaremba-Niedzwiedzka K."/>
            <person name="Martijn J."/>
            <person name="Lind A.E."/>
            <person name="van Eijk R."/>
            <person name="Schleper C."/>
            <person name="Guy L."/>
            <person name="Ettema T.J."/>
        </authorList>
    </citation>
    <scope>NUCLEOTIDE SEQUENCE</scope>
</reference>
<evidence type="ECO:0000313" key="1">
    <source>
        <dbReference type="EMBL" id="KKM91095.1"/>
    </source>
</evidence>
<sequence>MSYLRNPFPIINESINLKDYENQINQALEKFFRIFFSKYEILSFNRVSYNFWALVDNTKVFNPLDWYDTFAVFILRIFTTQILLDERRILQETHDIFINWFLYHAKRIIPNQNNLPNNFFTTLYTDDLIPVPDFEAARSLLEENIDLIRNHDYPNVLSDDSIPLITRLRIFQVFFVGYYELFKRKCVFIEHQLYRGENRTNPLHEMRDIFQLYNNNDRTPPELPREALKTRNFSMKRK</sequence>